<sequence length="857" mass="97217">MVLPFLQTNFLVEEESFSQPIDMGGDLFLPTVILGAVVLLLVGIALLFILRFFFRRQARGRHGGFERTVLQITLPKFRRAEDVTRETSIEQIRQSIAIADSFFSTMGGLKAQRGLKAWLFGRTDEMSFEIVVRNGLIYFYIAVSKKMQTHVEQQLSSTYSDAHIEEVEDYNIFRPTGVILGSYLIFKRPSAFPIKTYQKLDADPLNALTNALSKLGIEEGAAIQYVIRSARREWRSKGLGIARRMQQGMKLEDVLQGKDRTKKNGWMSLIFSGGTVKPPEQPESYRLSPMEEESVKGLEQKASKAGLDVNIRLVVSSENPDAAQTTMTNLLSAFSQYNSYQFGNVFDKAVPPSKKRLIRRFIYRTFDEFYKINLNTEEMSSLWHLPLPTTETPNIQWLGARRAPAPVNVPGPGEGIFLGYNVFRGRKVPIHIKRPDRQRHMYLIGKSGSGKSKFLASMIIQDIQNGEGVCVLDPHGDLVELVLANIPRHRIDDVIVFNPSDTDRPFGLNMLEVKNENLKDFAVQEMISIFYKLFPPEMIGPMFEHNMRNVMLTLMSDPENPGTIAEIPRMFSDQDFADSWIAKVKDPVVRAYWEKEMAKTSDFHKSEMLGYLISKVGRFVENEMMRNIIGQNHSSFDFREVMDKQKILLVNLSKGKTGEVNASLLGLIMVSKLQMAAMGRADLPEEERRDFFLYIDEFQNYVTNSIATILSEARKYRLDLTMAHQYMGQLVESGGKTEVRDAVLGNVGTMFVSRVGPEDTEILEKVYTPTFSGYDMINSDMYTWYVKMIIDNSQAKPFTMKTVAPPNGDRELADAVYQLSRLKYGRDKALVEADILERSQLGGSEAFQGPPMGETSF</sequence>
<evidence type="ECO:0000313" key="5">
    <source>
        <dbReference type="Proteomes" id="UP000034616"/>
    </source>
</evidence>
<dbReference type="AlphaFoldDB" id="A0A0G0XG09"/>
<dbReference type="InterPro" id="IPR019476">
    <property type="entry name" value="T4SS_TraD_DNA-bd"/>
</dbReference>
<gene>
    <name evidence="4" type="ORF">UU35_C0010G0030</name>
</gene>
<feature type="domain" description="Type IV secretion system coupling protein TraD DNA-binding" evidence="2">
    <location>
        <begin position="435"/>
        <end position="760"/>
    </location>
</feature>
<dbReference type="InterPro" id="IPR051162">
    <property type="entry name" value="T4SS_component"/>
</dbReference>
<protein>
    <submittedName>
        <fullName evidence="4">Uncharacterized protein</fullName>
    </submittedName>
</protein>
<dbReference type="Pfam" id="PF10412">
    <property type="entry name" value="TrwB_AAD_bind"/>
    <property type="match status" value="1"/>
</dbReference>
<proteinExistence type="predicted"/>
<dbReference type="EMBL" id="LCAH01000010">
    <property type="protein sequence ID" value="KKR86652.1"/>
    <property type="molecule type" value="Genomic_DNA"/>
</dbReference>
<dbReference type="PANTHER" id="PTHR30121:SF11">
    <property type="entry name" value="AAA+ ATPASE DOMAIN-CONTAINING PROTEIN"/>
    <property type="match status" value="1"/>
</dbReference>
<evidence type="ECO:0000259" key="2">
    <source>
        <dbReference type="Pfam" id="PF10412"/>
    </source>
</evidence>
<keyword evidence="1" id="KW-0472">Membrane</keyword>
<dbReference type="InterPro" id="IPR058441">
    <property type="entry name" value="DUF8128"/>
</dbReference>
<accession>A0A0G0XG09</accession>
<keyword evidence="1" id="KW-0812">Transmembrane</keyword>
<organism evidence="4 5">
    <name type="scientific">Candidatus Uhrbacteria bacterium GW2011_GWC2_41_11</name>
    <dbReference type="NCBI Taxonomy" id="1618985"/>
    <lineage>
        <taxon>Bacteria</taxon>
        <taxon>Candidatus Uhriibacteriota</taxon>
    </lineage>
</organism>
<feature type="domain" description="DUF8128" evidence="3">
    <location>
        <begin position="123"/>
        <end position="397"/>
    </location>
</feature>
<dbReference type="CDD" id="cd01127">
    <property type="entry name" value="TrwB_TraG_TraD_VirD4"/>
    <property type="match status" value="1"/>
</dbReference>
<name>A0A0G0XG09_9BACT</name>
<evidence type="ECO:0000256" key="1">
    <source>
        <dbReference type="SAM" id="Phobius"/>
    </source>
</evidence>
<reference evidence="4 5" key="1">
    <citation type="journal article" date="2015" name="Nature">
        <title>rRNA introns, odd ribosomes, and small enigmatic genomes across a large radiation of phyla.</title>
        <authorList>
            <person name="Brown C.T."/>
            <person name="Hug L.A."/>
            <person name="Thomas B.C."/>
            <person name="Sharon I."/>
            <person name="Castelle C.J."/>
            <person name="Singh A."/>
            <person name="Wilkins M.J."/>
            <person name="Williams K.H."/>
            <person name="Banfield J.F."/>
        </authorList>
    </citation>
    <scope>NUCLEOTIDE SEQUENCE [LARGE SCALE GENOMIC DNA]</scope>
</reference>
<dbReference type="SUPFAM" id="SSF52540">
    <property type="entry name" value="P-loop containing nucleoside triphosphate hydrolases"/>
    <property type="match status" value="1"/>
</dbReference>
<evidence type="ECO:0000259" key="3">
    <source>
        <dbReference type="Pfam" id="PF26449"/>
    </source>
</evidence>
<dbReference type="Gene3D" id="3.40.50.300">
    <property type="entry name" value="P-loop containing nucleotide triphosphate hydrolases"/>
    <property type="match status" value="2"/>
</dbReference>
<feature type="transmembrane region" description="Helical" evidence="1">
    <location>
        <begin position="27"/>
        <end position="54"/>
    </location>
</feature>
<keyword evidence="1" id="KW-1133">Transmembrane helix</keyword>
<dbReference type="InterPro" id="IPR027417">
    <property type="entry name" value="P-loop_NTPase"/>
</dbReference>
<dbReference type="PANTHER" id="PTHR30121">
    <property type="entry name" value="UNCHARACTERIZED PROTEIN YJGR-RELATED"/>
    <property type="match status" value="1"/>
</dbReference>
<comment type="caution">
    <text evidence="4">The sequence shown here is derived from an EMBL/GenBank/DDBJ whole genome shotgun (WGS) entry which is preliminary data.</text>
</comment>
<dbReference type="Proteomes" id="UP000034616">
    <property type="component" value="Unassembled WGS sequence"/>
</dbReference>
<dbReference type="Pfam" id="PF26449">
    <property type="entry name" value="DUF8128"/>
    <property type="match status" value="1"/>
</dbReference>
<evidence type="ECO:0000313" key="4">
    <source>
        <dbReference type="EMBL" id="KKR86652.1"/>
    </source>
</evidence>
<dbReference type="PATRIC" id="fig|1618985.3.peg.721"/>